<feature type="region of interest" description="Disordered" evidence="9">
    <location>
        <begin position="744"/>
        <end position="764"/>
    </location>
</feature>
<evidence type="ECO:0000313" key="13">
    <source>
        <dbReference type="EMBL" id="ROW00053.1"/>
    </source>
</evidence>
<evidence type="ECO:0000256" key="10">
    <source>
        <dbReference type="SAM" id="Phobius"/>
    </source>
</evidence>
<feature type="transmembrane region" description="Helical" evidence="10">
    <location>
        <begin position="358"/>
        <end position="376"/>
    </location>
</feature>
<feature type="transmembrane region" description="Helical" evidence="10">
    <location>
        <begin position="537"/>
        <end position="557"/>
    </location>
</feature>
<feature type="transmembrane region" description="Helical" evidence="10">
    <location>
        <begin position="388"/>
        <end position="407"/>
    </location>
</feature>
<comment type="subcellular location">
    <subcellularLocation>
        <location evidence="1">Membrane</location>
        <topology evidence="1">Multi-pass membrane protein</topology>
    </subcellularLocation>
</comment>
<feature type="compositionally biased region" description="Pro residues" evidence="9">
    <location>
        <begin position="1"/>
        <end position="13"/>
    </location>
</feature>
<feature type="region of interest" description="Disordered" evidence="9">
    <location>
        <begin position="1"/>
        <end position="101"/>
    </location>
</feature>
<dbReference type="GO" id="GO:0016020">
    <property type="term" value="C:membrane"/>
    <property type="evidence" value="ECO:0007669"/>
    <property type="project" value="UniProtKB-SubCell"/>
</dbReference>
<feature type="transmembrane region" description="Helical" evidence="10">
    <location>
        <begin position="278"/>
        <end position="297"/>
    </location>
</feature>
<organism evidence="13 14">
    <name type="scientific">Cytospora leucostoma</name>
    <dbReference type="NCBI Taxonomy" id="1230097"/>
    <lineage>
        <taxon>Eukaryota</taxon>
        <taxon>Fungi</taxon>
        <taxon>Dikarya</taxon>
        <taxon>Ascomycota</taxon>
        <taxon>Pezizomycotina</taxon>
        <taxon>Sordariomycetes</taxon>
        <taxon>Sordariomycetidae</taxon>
        <taxon>Diaporthales</taxon>
        <taxon>Cytosporaceae</taxon>
        <taxon>Cytospora</taxon>
    </lineage>
</organism>
<gene>
    <name evidence="13" type="ORF">VPNG_08328</name>
</gene>
<evidence type="ECO:0000256" key="9">
    <source>
        <dbReference type="SAM" id="MobiDB-lite"/>
    </source>
</evidence>
<sequence>MARPELPSPPPHNPANIRIQQIPHPSTLHRSESELRSPPLQPTDTTGLAGGIYNTRSLSRTATRRSSSRAPSDRHTAAEASAAASAAAAGHDVEEGDDWRDGEKPKVKQVYRGKTLLWLAYQSIGAIYGDVGTSPLYVYSSTFSKAPDREAVVQVLSLVLWSLTIMVTFKYVLIVLRADNEGEGGTFSCYSLLTRYANITERDPREEQLVHMERHMTGNLRSANRGIRDALEKNKFFRGLLKTIGVLAVSMVLSDGVLTPAQSVLGAVQGLNVVKPDISSSTVVGTSCGIILLLFFIQPLGLSRLASWFAPIVILWLGFNAGFGVYNLVKFDHTVLKAFNPYYAFQFFIQNKTEGWKMLGGVLLAFTGVEALFADLGAFSMRAIQLSWLCYTYPCLLLAYISQAAYISVNPEAYSNPFYNSVPPGMLYPSLIVAVLAAIVASQAIITATFQLISQIMKLSYCPQVKVVHTSKTFHGQLYVPFLNWLLMCGTILVTAVYSNTTRLGNAYGVCVMFVTFFDTCMVTLVALVVWRVRPWLVVLPWLFFACVDGLYLSSALNKVPDGAWFTLTVSGILTALFLLWRFGKESQWRAEAEDRFRLNSLVTREEQEGDNNDNNKNDDGDGGGGGQLRLTARWGGDRLSRIRGLGIFFDKTGVMTPPVFTQFASKFCATMDVTVFFHLHPVEAPTVPDGERYSVSKFTTIPGCYRLVVRHGFMDEVISPDLAALVYEKVRAFVIRQAVRGERMRREDAGDGDSQGTHRSGIENVEGVVVTAPVASEATSTPESTSGTSTGADYQDVTISTATATGPPRERHISEKQPVELRDDAVAAELARLDRAYAAKIMYVVGKGQMKIREGTPVFRKFVLGTFLWIRDNTRAKVANLRLAMERVVEVGFVKDI</sequence>
<feature type="transmembrane region" description="Helical" evidence="10">
    <location>
        <begin position="309"/>
        <end position="329"/>
    </location>
</feature>
<feature type="compositionally biased region" description="Low complexity" evidence="9">
    <location>
        <begin position="777"/>
        <end position="793"/>
    </location>
</feature>
<keyword evidence="6 10" id="KW-1133">Transmembrane helix</keyword>
<evidence type="ECO:0000256" key="1">
    <source>
        <dbReference type="ARBA" id="ARBA00004141"/>
    </source>
</evidence>
<feature type="transmembrane region" description="Helical" evidence="10">
    <location>
        <begin position="240"/>
        <end position="258"/>
    </location>
</feature>
<feature type="transmembrane region" description="Helical" evidence="10">
    <location>
        <begin position="116"/>
        <end position="139"/>
    </location>
</feature>
<keyword evidence="7" id="KW-0406">Ion transport</keyword>
<accession>A0A423W9Q7</accession>
<protein>
    <recommendedName>
        <fullName evidence="15">Potassium transporter</fullName>
    </recommendedName>
</protein>
<dbReference type="STRING" id="1230097.A0A423W9Q7"/>
<evidence type="ECO:0000256" key="6">
    <source>
        <dbReference type="ARBA" id="ARBA00022989"/>
    </source>
</evidence>
<name>A0A423W9Q7_9PEZI</name>
<keyword evidence="2" id="KW-0813">Transport</keyword>
<dbReference type="InParanoid" id="A0A423W9Q7"/>
<feature type="transmembrane region" description="Helical" evidence="10">
    <location>
        <begin position="563"/>
        <end position="581"/>
    </location>
</feature>
<proteinExistence type="predicted"/>
<evidence type="ECO:0000256" key="5">
    <source>
        <dbReference type="ARBA" id="ARBA00022958"/>
    </source>
</evidence>
<dbReference type="InterPro" id="IPR003855">
    <property type="entry name" value="K+_transporter"/>
</dbReference>
<dbReference type="EMBL" id="LKEB01000057">
    <property type="protein sequence ID" value="ROW00053.1"/>
    <property type="molecule type" value="Genomic_DNA"/>
</dbReference>
<dbReference type="Pfam" id="PF22776">
    <property type="entry name" value="K_trans_C"/>
    <property type="match status" value="1"/>
</dbReference>
<feature type="transmembrane region" description="Helical" evidence="10">
    <location>
        <begin position="151"/>
        <end position="173"/>
    </location>
</feature>
<keyword evidence="3" id="KW-0633">Potassium transport</keyword>
<comment type="caution">
    <text evidence="13">The sequence shown here is derived from an EMBL/GenBank/DDBJ whole genome shotgun (WGS) entry which is preliminary data.</text>
</comment>
<feature type="transmembrane region" description="Helical" evidence="10">
    <location>
        <begin position="507"/>
        <end position="530"/>
    </location>
</feature>
<keyword evidence="4 10" id="KW-0812">Transmembrane</keyword>
<evidence type="ECO:0000313" key="14">
    <source>
        <dbReference type="Proteomes" id="UP000285146"/>
    </source>
</evidence>
<feature type="transmembrane region" description="Helical" evidence="10">
    <location>
        <begin position="427"/>
        <end position="450"/>
    </location>
</feature>
<evidence type="ECO:0000256" key="8">
    <source>
        <dbReference type="ARBA" id="ARBA00023136"/>
    </source>
</evidence>
<feature type="compositionally biased region" description="Low complexity" evidence="9">
    <location>
        <begin position="78"/>
        <end position="89"/>
    </location>
</feature>
<reference evidence="13 14" key="1">
    <citation type="submission" date="2015-09" db="EMBL/GenBank/DDBJ databases">
        <title>Host preference determinants of Valsa canker pathogens revealed by comparative genomics.</title>
        <authorList>
            <person name="Yin Z."/>
            <person name="Huang L."/>
        </authorList>
    </citation>
    <scope>NUCLEOTIDE SEQUENCE [LARGE SCALE GENOMIC DNA]</scope>
    <source>
        <strain evidence="13 14">SXYLt</strain>
    </source>
</reference>
<dbReference type="AlphaFoldDB" id="A0A423W9Q7"/>
<keyword evidence="14" id="KW-1185">Reference proteome</keyword>
<feature type="domain" description="K+ potassium transporter C-terminal" evidence="12">
    <location>
        <begin position="645"/>
        <end position="898"/>
    </location>
</feature>
<dbReference type="Proteomes" id="UP000285146">
    <property type="component" value="Unassembled WGS sequence"/>
</dbReference>
<dbReference type="Pfam" id="PF02705">
    <property type="entry name" value="K_trans"/>
    <property type="match status" value="1"/>
</dbReference>
<keyword evidence="5" id="KW-0630">Potassium</keyword>
<dbReference type="InterPro" id="IPR053952">
    <property type="entry name" value="K_trans_C"/>
</dbReference>
<evidence type="ECO:0008006" key="15">
    <source>
        <dbReference type="Google" id="ProtNLM"/>
    </source>
</evidence>
<dbReference type="GO" id="GO:0015079">
    <property type="term" value="F:potassium ion transmembrane transporter activity"/>
    <property type="evidence" value="ECO:0007669"/>
    <property type="project" value="InterPro"/>
</dbReference>
<feature type="region of interest" description="Disordered" evidence="9">
    <location>
        <begin position="777"/>
        <end position="817"/>
    </location>
</feature>
<keyword evidence="8 10" id="KW-0472">Membrane</keyword>
<evidence type="ECO:0000259" key="12">
    <source>
        <dbReference type="Pfam" id="PF22776"/>
    </source>
</evidence>
<dbReference type="PANTHER" id="PTHR30540">
    <property type="entry name" value="OSMOTIC STRESS POTASSIUM TRANSPORTER"/>
    <property type="match status" value="1"/>
</dbReference>
<evidence type="ECO:0000256" key="4">
    <source>
        <dbReference type="ARBA" id="ARBA00022692"/>
    </source>
</evidence>
<evidence type="ECO:0000256" key="7">
    <source>
        <dbReference type="ARBA" id="ARBA00023065"/>
    </source>
</evidence>
<dbReference type="InterPro" id="IPR053951">
    <property type="entry name" value="K_trans_N"/>
</dbReference>
<evidence type="ECO:0000256" key="2">
    <source>
        <dbReference type="ARBA" id="ARBA00022448"/>
    </source>
</evidence>
<feature type="transmembrane region" description="Helical" evidence="10">
    <location>
        <begin position="482"/>
        <end position="501"/>
    </location>
</feature>
<feature type="domain" description="K+ potassium transporter integral membrane" evidence="11">
    <location>
        <begin position="119"/>
        <end position="603"/>
    </location>
</feature>
<evidence type="ECO:0000259" key="11">
    <source>
        <dbReference type="Pfam" id="PF02705"/>
    </source>
</evidence>
<dbReference type="OrthoDB" id="504708at2759"/>
<dbReference type="NCBIfam" id="TIGR00794">
    <property type="entry name" value="kup"/>
    <property type="match status" value="1"/>
</dbReference>
<feature type="region of interest" description="Disordered" evidence="9">
    <location>
        <begin position="605"/>
        <end position="628"/>
    </location>
</feature>
<evidence type="ECO:0000256" key="3">
    <source>
        <dbReference type="ARBA" id="ARBA00022538"/>
    </source>
</evidence>
<dbReference type="PANTHER" id="PTHR30540:SF83">
    <property type="entry name" value="K+ POTASSIUM TRANSPORTER"/>
    <property type="match status" value="1"/>
</dbReference>